<comment type="caution">
    <text evidence="2">The sequence shown here is derived from an EMBL/GenBank/DDBJ whole genome shotgun (WGS) entry which is preliminary data.</text>
</comment>
<proteinExistence type="predicted"/>
<dbReference type="RefSeq" id="WP_344923122.1">
    <property type="nucleotide sequence ID" value="NZ_BAABAQ010000020.1"/>
</dbReference>
<feature type="region of interest" description="Disordered" evidence="1">
    <location>
        <begin position="1"/>
        <end position="36"/>
    </location>
</feature>
<evidence type="ECO:0000256" key="1">
    <source>
        <dbReference type="SAM" id="MobiDB-lite"/>
    </source>
</evidence>
<keyword evidence="3" id="KW-1185">Reference proteome</keyword>
<accession>A0ABP8BKU1</accession>
<dbReference type="Proteomes" id="UP001501251">
    <property type="component" value="Unassembled WGS sequence"/>
</dbReference>
<reference evidence="3" key="1">
    <citation type="journal article" date="2019" name="Int. J. Syst. Evol. Microbiol.">
        <title>The Global Catalogue of Microorganisms (GCM) 10K type strain sequencing project: providing services to taxonomists for standard genome sequencing and annotation.</title>
        <authorList>
            <consortium name="The Broad Institute Genomics Platform"/>
            <consortium name="The Broad Institute Genome Sequencing Center for Infectious Disease"/>
            <person name="Wu L."/>
            <person name="Ma J."/>
        </authorList>
    </citation>
    <scope>NUCLEOTIDE SEQUENCE [LARGE SCALE GENOMIC DNA]</scope>
    <source>
        <strain evidence="3">JCM 17388</strain>
    </source>
</reference>
<sequence length="77" mass="8393">MAPDRPRRQLTSRPGAGAVWSGRTAPPPLAEHPFDPATATEDEAKQWADALTDEFEFGNDHLFVAVTANDVETSTRT</sequence>
<organism evidence="2 3">
    <name type="scientific">Streptosporangium oxazolinicum</name>
    <dbReference type="NCBI Taxonomy" id="909287"/>
    <lineage>
        <taxon>Bacteria</taxon>
        <taxon>Bacillati</taxon>
        <taxon>Actinomycetota</taxon>
        <taxon>Actinomycetes</taxon>
        <taxon>Streptosporangiales</taxon>
        <taxon>Streptosporangiaceae</taxon>
        <taxon>Streptosporangium</taxon>
    </lineage>
</organism>
<dbReference type="EMBL" id="BAABAQ010000020">
    <property type="protein sequence ID" value="GAA4209237.1"/>
    <property type="molecule type" value="Genomic_DNA"/>
</dbReference>
<evidence type="ECO:0000313" key="2">
    <source>
        <dbReference type="EMBL" id="GAA4209237.1"/>
    </source>
</evidence>
<protein>
    <submittedName>
        <fullName evidence="2">Uncharacterized protein</fullName>
    </submittedName>
</protein>
<name>A0ABP8BKU1_9ACTN</name>
<gene>
    <name evidence="2" type="ORF">GCM10022252_75450</name>
</gene>
<evidence type="ECO:0000313" key="3">
    <source>
        <dbReference type="Proteomes" id="UP001501251"/>
    </source>
</evidence>